<dbReference type="OrthoDB" id="268787at2"/>
<keyword evidence="3" id="KW-1185">Reference proteome</keyword>
<dbReference type="InterPro" id="IPR012902">
    <property type="entry name" value="N_methyl_site"/>
</dbReference>
<dbReference type="EMBL" id="NIZW01000024">
    <property type="protein sequence ID" value="PHQ32612.1"/>
    <property type="molecule type" value="Genomic_DNA"/>
</dbReference>
<evidence type="ECO:0000313" key="3">
    <source>
        <dbReference type="Proteomes" id="UP000225740"/>
    </source>
</evidence>
<evidence type="ECO:0000256" key="1">
    <source>
        <dbReference type="SAM" id="MobiDB-lite"/>
    </source>
</evidence>
<dbReference type="Proteomes" id="UP000225740">
    <property type="component" value="Unassembled WGS sequence"/>
</dbReference>
<feature type="compositionally biased region" description="Acidic residues" evidence="1">
    <location>
        <begin position="324"/>
        <end position="340"/>
    </location>
</feature>
<dbReference type="PROSITE" id="PS00409">
    <property type="entry name" value="PROKAR_NTER_METHYL"/>
    <property type="match status" value="1"/>
</dbReference>
<dbReference type="Gene3D" id="3.30.700.10">
    <property type="entry name" value="Glycoprotein, Type 4 Pilin"/>
    <property type="match status" value="1"/>
</dbReference>
<dbReference type="InterPro" id="IPR045584">
    <property type="entry name" value="Pilin-like"/>
</dbReference>
<evidence type="ECO:0000313" key="2">
    <source>
        <dbReference type="EMBL" id="PHQ32612.1"/>
    </source>
</evidence>
<accession>A0A2G1W0Q2</accession>
<comment type="caution">
    <text evidence="2">The sequence shown here is derived from an EMBL/GenBank/DDBJ whole genome shotgun (WGS) entry which is preliminary data.</text>
</comment>
<organism evidence="2 3">
    <name type="scientific">Rhodopirellula bahusiensis</name>
    <dbReference type="NCBI Taxonomy" id="2014065"/>
    <lineage>
        <taxon>Bacteria</taxon>
        <taxon>Pseudomonadati</taxon>
        <taxon>Planctomycetota</taxon>
        <taxon>Planctomycetia</taxon>
        <taxon>Pirellulales</taxon>
        <taxon>Pirellulaceae</taxon>
        <taxon>Rhodopirellula</taxon>
    </lineage>
</organism>
<gene>
    <name evidence="2" type="ORF">CEE69_24480</name>
</gene>
<dbReference type="AlphaFoldDB" id="A0A2G1W0Q2"/>
<dbReference type="Pfam" id="PF07963">
    <property type="entry name" value="N_methyl"/>
    <property type="match status" value="1"/>
</dbReference>
<dbReference type="NCBIfam" id="TIGR02532">
    <property type="entry name" value="IV_pilin_GFxxxE"/>
    <property type="match status" value="1"/>
</dbReference>
<reference evidence="2 3" key="1">
    <citation type="submission" date="2017-06" db="EMBL/GenBank/DDBJ databases">
        <title>Description of Rhodopirellula bahusiensis sp. nov.</title>
        <authorList>
            <person name="Kizina J."/>
            <person name="Harder J."/>
        </authorList>
    </citation>
    <scope>NUCLEOTIDE SEQUENCE [LARGE SCALE GENOMIC DNA]</scope>
    <source>
        <strain evidence="2 3">SWK21</strain>
    </source>
</reference>
<dbReference type="SUPFAM" id="SSF54523">
    <property type="entry name" value="Pili subunits"/>
    <property type="match status" value="1"/>
</dbReference>
<feature type="region of interest" description="Disordered" evidence="1">
    <location>
        <begin position="322"/>
        <end position="341"/>
    </location>
</feature>
<protein>
    <submittedName>
        <fullName evidence="2">Prepilin-type cleavage/methylation domain-containing protein</fullName>
    </submittedName>
</protein>
<sequence>MFVAKMKRTLLRSGFTLVELMIALAIITLLTSIALPTVKNTLREQQVSRSATLFQSVIEEARARSIATGGGGGIIIDRIGGRGPLGRSQAIRMRFATTPAPYSGEGLGDRGLISVGFNPAGVTLDTLTMLVPGEASQLLRSARDIDANPNKRTLINPGDIIQLGDNGMPAEITGIGLTATSDVMLALQRIEPNSNFRRFHNQQVQYRILRSPTPAIAMPTELSQGAAIDLTSSGIGRYGNEFSPMEIEGNYIDTTALPFVVAANRSQVVDYGSIWILFGARGEVSRVLSSQRVGGALQLQELPVLGDIHFLVSRSGELKVEPNDQLEDTDGSPFADDADDGTTPLLNNESIWVTIKSRNGEVVSSSWTNPFVNQGQMIPPGPPTDNVYQSSRIRSVIGAARTAAVEARDLGSN</sequence>
<name>A0A2G1W0Q2_9BACT</name>
<proteinExistence type="predicted"/>